<dbReference type="Gene3D" id="3.40.50.1820">
    <property type="entry name" value="alpha/beta hydrolase"/>
    <property type="match status" value="1"/>
</dbReference>
<dbReference type="Proteomes" id="UP001432027">
    <property type="component" value="Unassembled WGS sequence"/>
</dbReference>
<dbReference type="InterPro" id="IPR029058">
    <property type="entry name" value="AB_hydrolase_fold"/>
</dbReference>
<protein>
    <recommendedName>
        <fullName evidence="3">Hydrolase</fullName>
    </recommendedName>
</protein>
<dbReference type="EMBL" id="BTSX01000004">
    <property type="protein sequence ID" value="GMS93794.1"/>
    <property type="molecule type" value="Genomic_DNA"/>
</dbReference>
<keyword evidence="2" id="KW-1185">Reference proteome</keyword>
<dbReference type="InterPro" id="IPR010463">
    <property type="entry name" value="DUF1057"/>
</dbReference>
<dbReference type="AlphaFoldDB" id="A0AAV5THI9"/>
<feature type="non-terminal residue" evidence="1">
    <location>
        <position position="1"/>
    </location>
</feature>
<evidence type="ECO:0008006" key="3">
    <source>
        <dbReference type="Google" id="ProtNLM"/>
    </source>
</evidence>
<evidence type="ECO:0000313" key="1">
    <source>
        <dbReference type="EMBL" id="GMS93794.1"/>
    </source>
</evidence>
<dbReference type="SUPFAM" id="SSF53474">
    <property type="entry name" value="alpha/beta-Hydrolases"/>
    <property type="match status" value="1"/>
</dbReference>
<name>A0AAV5THI9_9BILA</name>
<organism evidence="1 2">
    <name type="scientific">Pristionchus entomophagus</name>
    <dbReference type="NCBI Taxonomy" id="358040"/>
    <lineage>
        <taxon>Eukaryota</taxon>
        <taxon>Metazoa</taxon>
        <taxon>Ecdysozoa</taxon>
        <taxon>Nematoda</taxon>
        <taxon>Chromadorea</taxon>
        <taxon>Rhabditida</taxon>
        <taxon>Rhabditina</taxon>
        <taxon>Diplogasteromorpha</taxon>
        <taxon>Diplogasteroidea</taxon>
        <taxon>Neodiplogasteridae</taxon>
        <taxon>Pristionchus</taxon>
    </lineage>
</organism>
<sequence length="318" mass="35958">TIDAIDPREQTYRTRLDFSCGDRKLNLDTVYQDTAQSGSPLATVIALHGSPGSHKDFKYVTPHLEQAGARVIGVNYPGFGHTEDSNELLHTNEERNAFVQALIDRLGLAERIVFLGHSRGGENALELAVRNTDKCLGVVIVNPFGLRLNKAIRPRWTIDNIRYYHENYPWLRGPMEWALYQSYYRFVGLRLNSGKIAVSAVKSLTNVYLERQQEHIDKINDNADLRMLLCYSGKDHLIETEISEEYAAAFKDLTHMVCDKSSEEDTVASEIERSFVSDSARRISVAFPDDNHFAQKHRAKLIARGVTIIAKTMVKASM</sequence>
<accession>A0AAV5THI9</accession>
<gene>
    <name evidence="1" type="ORF">PENTCL1PPCAC_15969</name>
</gene>
<dbReference type="PANTHER" id="PTHR47533:SF6">
    <property type="entry name" value="PROTEIN CBG08091"/>
    <property type="match status" value="1"/>
</dbReference>
<proteinExistence type="predicted"/>
<evidence type="ECO:0000313" key="2">
    <source>
        <dbReference type="Proteomes" id="UP001432027"/>
    </source>
</evidence>
<reference evidence="1" key="1">
    <citation type="submission" date="2023-10" db="EMBL/GenBank/DDBJ databases">
        <title>Genome assembly of Pristionchus species.</title>
        <authorList>
            <person name="Yoshida K."/>
            <person name="Sommer R.J."/>
        </authorList>
    </citation>
    <scope>NUCLEOTIDE SEQUENCE</scope>
    <source>
        <strain evidence="1">RS0144</strain>
    </source>
</reference>
<dbReference type="PANTHER" id="PTHR47533">
    <property type="entry name" value="PROTEIN CBG21859"/>
    <property type="match status" value="1"/>
</dbReference>
<comment type="caution">
    <text evidence="1">The sequence shown here is derived from an EMBL/GenBank/DDBJ whole genome shotgun (WGS) entry which is preliminary data.</text>
</comment>
<dbReference type="Pfam" id="PF06342">
    <property type="entry name" value="DUF1057"/>
    <property type="match status" value="1"/>
</dbReference>